<proteinExistence type="predicted"/>
<dbReference type="InterPro" id="IPR017930">
    <property type="entry name" value="Myb_dom"/>
</dbReference>
<keyword evidence="6" id="KW-1185">Reference proteome</keyword>
<feature type="compositionally biased region" description="Basic and acidic residues" evidence="2">
    <location>
        <begin position="73"/>
        <end position="84"/>
    </location>
</feature>
<dbReference type="CDD" id="cd00167">
    <property type="entry name" value="SANT"/>
    <property type="match status" value="1"/>
</dbReference>
<dbReference type="PANTHER" id="PTHR12802">
    <property type="entry name" value="SWI/SNF COMPLEX-RELATED"/>
    <property type="match status" value="1"/>
</dbReference>
<accession>A0ABD3QF07</accession>
<evidence type="ECO:0000313" key="6">
    <source>
        <dbReference type="Proteomes" id="UP001530315"/>
    </source>
</evidence>
<reference evidence="5 6" key="1">
    <citation type="submission" date="2024-10" db="EMBL/GenBank/DDBJ databases">
        <title>Updated reference genomes for cyclostephanoid diatoms.</title>
        <authorList>
            <person name="Roberts W.R."/>
            <person name="Alverson A.J."/>
        </authorList>
    </citation>
    <scope>NUCLEOTIDE SEQUENCE [LARGE SCALE GENOMIC DNA]</scope>
    <source>
        <strain evidence="5 6">AJA276-08</strain>
    </source>
</reference>
<evidence type="ECO:0000259" key="3">
    <source>
        <dbReference type="PROSITE" id="PS50090"/>
    </source>
</evidence>
<organism evidence="5 6">
    <name type="scientific">Stephanodiscus triporus</name>
    <dbReference type="NCBI Taxonomy" id="2934178"/>
    <lineage>
        <taxon>Eukaryota</taxon>
        <taxon>Sar</taxon>
        <taxon>Stramenopiles</taxon>
        <taxon>Ochrophyta</taxon>
        <taxon>Bacillariophyta</taxon>
        <taxon>Coscinodiscophyceae</taxon>
        <taxon>Thalassiosirophycidae</taxon>
        <taxon>Stephanodiscales</taxon>
        <taxon>Stephanodiscaceae</taxon>
        <taxon>Stephanodiscus</taxon>
    </lineage>
</organism>
<feature type="domain" description="HTH myb-type" evidence="4">
    <location>
        <begin position="25"/>
        <end position="79"/>
    </location>
</feature>
<gene>
    <name evidence="5" type="ORF">ACHAW5_001278</name>
</gene>
<dbReference type="EMBL" id="JALLAZ020000290">
    <property type="protein sequence ID" value="KAL3798634.1"/>
    <property type="molecule type" value="Genomic_DNA"/>
</dbReference>
<evidence type="ECO:0000313" key="5">
    <source>
        <dbReference type="EMBL" id="KAL3798634.1"/>
    </source>
</evidence>
<dbReference type="SMART" id="SM00717">
    <property type="entry name" value="SANT"/>
    <property type="match status" value="1"/>
</dbReference>
<feature type="region of interest" description="Disordered" evidence="2">
    <location>
        <begin position="73"/>
        <end position="235"/>
    </location>
</feature>
<dbReference type="Proteomes" id="UP001530315">
    <property type="component" value="Unassembled WGS sequence"/>
</dbReference>
<dbReference type="InterPro" id="IPR009057">
    <property type="entry name" value="Homeodomain-like_sf"/>
</dbReference>
<comment type="caution">
    <text evidence="5">The sequence shown here is derived from an EMBL/GenBank/DDBJ whole genome shotgun (WGS) entry which is preliminary data.</text>
</comment>
<dbReference type="Gene3D" id="1.10.10.60">
    <property type="entry name" value="Homeodomain-like"/>
    <property type="match status" value="1"/>
</dbReference>
<evidence type="ECO:0000256" key="1">
    <source>
        <dbReference type="ARBA" id="ARBA00023242"/>
    </source>
</evidence>
<dbReference type="InterPro" id="IPR001005">
    <property type="entry name" value="SANT/Myb"/>
</dbReference>
<feature type="compositionally biased region" description="Acidic residues" evidence="2">
    <location>
        <begin position="167"/>
        <end position="181"/>
    </location>
</feature>
<dbReference type="PROSITE" id="PS51294">
    <property type="entry name" value="HTH_MYB"/>
    <property type="match status" value="1"/>
</dbReference>
<dbReference type="AlphaFoldDB" id="A0ABD3QF07"/>
<dbReference type="PROSITE" id="PS50090">
    <property type="entry name" value="MYB_LIKE"/>
    <property type="match status" value="1"/>
</dbReference>
<evidence type="ECO:0008006" key="7">
    <source>
        <dbReference type="Google" id="ProtNLM"/>
    </source>
</evidence>
<name>A0ABD3QF07_9STRA</name>
<protein>
    <recommendedName>
        <fullName evidence="7">Myb-like domain-containing protein</fullName>
    </recommendedName>
</protein>
<evidence type="ECO:0000259" key="4">
    <source>
        <dbReference type="PROSITE" id="PS51294"/>
    </source>
</evidence>
<feature type="domain" description="Myb-like" evidence="3">
    <location>
        <begin position="25"/>
        <end position="75"/>
    </location>
</feature>
<sequence>MRVVTRTIEQTKRHGREYLRNVERGEHIRTGYWTKEEHDAFLLGLKMYGEDWEMIAIRVATRTIEQTRRHAREYSKKKAVEGGWDRTSSFGGRDRDDVVPTVASSVDRIICDDREEREEEEEEEDSSEEDGEDEDGDEGSRLGEGQESGVAEDVSINADGEGKASSGEDESIENYVDDGSDPDVVSQSVNDASSDEQMSGGDNSIDDGSISGRRSDSKYNEDEEDQSVEHGTSSISVNRLFSRRFSGKMFSHAMNRPISMTSGKKATSRFKQWMGRRNIAAPVRPPTAKKRQLSLQQERWQSNFAALKAYKDKYGDTFVSFSDY</sequence>
<dbReference type="Pfam" id="PF00249">
    <property type="entry name" value="Myb_DNA-binding"/>
    <property type="match status" value="1"/>
</dbReference>
<keyword evidence="1" id="KW-0539">Nucleus</keyword>
<feature type="compositionally biased region" description="Acidic residues" evidence="2">
    <location>
        <begin position="115"/>
        <end position="137"/>
    </location>
</feature>
<dbReference type="SUPFAM" id="SSF46689">
    <property type="entry name" value="Homeodomain-like"/>
    <property type="match status" value="1"/>
</dbReference>
<feature type="compositionally biased region" description="Polar residues" evidence="2">
    <location>
        <begin position="185"/>
        <end position="202"/>
    </location>
</feature>
<evidence type="ECO:0000256" key="2">
    <source>
        <dbReference type="SAM" id="MobiDB-lite"/>
    </source>
</evidence>